<sequence length="311" mass="35887">MKIIPILLLFSCVKAQETSNQPDMNPLHPSLAVVLVVLSIMFCLTFLIVAYAKFCHSPNPYDPNEAQLPGGIIRSRSRSRFSDLKSLTYTNSFRTLHNYTEEPNLEFFIQREKNLESSSRFSLSNAIEKFSRGKREEFLIQNERKVVHNVKHKIIVSDVMHRSRWSDVNSSDMISLNSEMLNVVSSKRFSSMESSGKEHILKIKDDMERKRLYESKFDKIKSSTSLSNPNIELEQSTMLNSLDSSQKRSMSEITNVSRFRELNVMSIQTNMEKGDEIRKVWLPIAKRTIQLFAGRDQRSSDSIKHNDIVNV</sequence>
<dbReference type="AlphaFoldDB" id="A0ABD3S3L1"/>
<gene>
    <name evidence="3" type="ORF">ACJIZ3_004916</name>
</gene>
<feature type="chain" id="PRO_5044866051" evidence="2">
    <location>
        <begin position="16"/>
        <end position="311"/>
    </location>
</feature>
<keyword evidence="2" id="KW-0732">Signal</keyword>
<keyword evidence="4" id="KW-1185">Reference proteome</keyword>
<evidence type="ECO:0000313" key="4">
    <source>
        <dbReference type="Proteomes" id="UP001634393"/>
    </source>
</evidence>
<protein>
    <submittedName>
        <fullName evidence="3">Uncharacterized protein</fullName>
    </submittedName>
</protein>
<evidence type="ECO:0000256" key="1">
    <source>
        <dbReference type="SAM" id="Phobius"/>
    </source>
</evidence>
<keyword evidence="1" id="KW-1133">Transmembrane helix</keyword>
<evidence type="ECO:0000313" key="3">
    <source>
        <dbReference type="EMBL" id="KAL3819011.1"/>
    </source>
</evidence>
<comment type="caution">
    <text evidence="3">The sequence shown here is derived from an EMBL/GenBank/DDBJ whole genome shotgun (WGS) entry which is preliminary data.</text>
</comment>
<dbReference type="EMBL" id="JBJXBP010000007">
    <property type="protein sequence ID" value="KAL3819011.1"/>
    <property type="molecule type" value="Genomic_DNA"/>
</dbReference>
<reference evidence="3 4" key="1">
    <citation type="submission" date="2024-12" db="EMBL/GenBank/DDBJ databases">
        <title>The unique morphological basis and parallel evolutionary history of personate flowers in Penstemon.</title>
        <authorList>
            <person name="Depatie T.H."/>
            <person name="Wessinger C.A."/>
        </authorList>
    </citation>
    <scope>NUCLEOTIDE SEQUENCE [LARGE SCALE GENOMIC DNA]</scope>
    <source>
        <strain evidence="3">WTNN_2</strain>
        <tissue evidence="3">Leaf</tissue>
    </source>
</reference>
<keyword evidence="1" id="KW-0472">Membrane</keyword>
<organism evidence="3 4">
    <name type="scientific">Penstemon smallii</name>
    <dbReference type="NCBI Taxonomy" id="265156"/>
    <lineage>
        <taxon>Eukaryota</taxon>
        <taxon>Viridiplantae</taxon>
        <taxon>Streptophyta</taxon>
        <taxon>Embryophyta</taxon>
        <taxon>Tracheophyta</taxon>
        <taxon>Spermatophyta</taxon>
        <taxon>Magnoliopsida</taxon>
        <taxon>eudicotyledons</taxon>
        <taxon>Gunneridae</taxon>
        <taxon>Pentapetalae</taxon>
        <taxon>asterids</taxon>
        <taxon>lamiids</taxon>
        <taxon>Lamiales</taxon>
        <taxon>Plantaginaceae</taxon>
        <taxon>Cheloneae</taxon>
        <taxon>Penstemon</taxon>
    </lineage>
</organism>
<feature type="transmembrane region" description="Helical" evidence="1">
    <location>
        <begin position="31"/>
        <end position="52"/>
    </location>
</feature>
<feature type="signal peptide" evidence="2">
    <location>
        <begin position="1"/>
        <end position="15"/>
    </location>
</feature>
<proteinExistence type="predicted"/>
<name>A0ABD3S3L1_9LAMI</name>
<accession>A0ABD3S3L1</accession>
<evidence type="ECO:0000256" key="2">
    <source>
        <dbReference type="SAM" id="SignalP"/>
    </source>
</evidence>
<dbReference type="Proteomes" id="UP001634393">
    <property type="component" value="Unassembled WGS sequence"/>
</dbReference>
<keyword evidence="1" id="KW-0812">Transmembrane</keyword>